<evidence type="ECO:0000313" key="2">
    <source>
        <dbReference type="EMBL" id="MPM25924.1"/>
    </source>
</evidence>
<dbReference type="EMBL" id="VSSQ01004609">
    <property type="protein sequence ID" value="MPM25924.1"/>
    <property type="molecule type" value="Genomic_DNA"/>
</dbReference>
<proteinExistence type="predicted"/>
<name>A0A644YII6_9ZZZZ</name>
<evidence type="ECO:0000259" key="1">
    <source>
        <dbReference type="Pfam" id="PF24390"/>
    </source>
</evidence>
<gene>
    <name evidence="2" type="ORF">SDC9_72425</name>
</gene>
<feature type="domain" description="PRTase-CE" evidence="1">
    <location>
        <begin position="1"/>
        <end position="240"/>
    </location>
</feature>
<reference evidence="2" key="1">
    <citation type="submission" date="2019-08" db="EMBL/GenBank/DDBJ databases">
        <authorList>
            <person name="Kucharzyk K."/>
            <person name="Murdoch R.W."/>
            <person name="Higgins S."/>
            <person name="Loffler F."/>
        </authorList>
    </citation>
    <scope>NUCLEOTIDE SEQUENCE</scope>
</reference>
<accession>A0A644YII6</accession>
<dbReference type="Pfam" id="PF24390">
    <property type="entry name" value="PRTase-CE"/>
    <property type="match status" value="1"/>
</dbReference>
<protein>
    <recommendedName>
        <fullName evidence="1">PRTase-CE domain-containing protein</fullName>
    </recommendedName>
</protein>
<organism evidence="2">
    <name type="scientific">bioreactor metagenome</name>
    <dbReference type="NCBI Taxonomy" id="1076179"/>
    <lineage>
        <taxon>unclassified sequences</taxon>
        <taxon>metagenomes</taxon>
        <taxon>ecological metagenomes</taxon>
    </lineage>
</organism>
<dbReference type="AlphaFoldDB" id="A0A644YII6"/>
<sequence length="245" mass="28289">MINEMLRKVIGHVGYIFKSHFPDWKYEDFKDRCLYSFIPGETINPTDSGHTYVRKLRNSLDIPENRIVDNKLLYQILEKYTNLPIIFVDDFVGSGAQCDKAWNENRGGTHSYTLKDMSLIYGHKFVYAPLVVNHIGYERIKRKCLGLEVVTNHILDEQYNLFKPKCICWKGNSDLYRKGVDLIIRKSKEQGIPFSGGHNVLDVKGFGEQGLALAFDDDGVPDAIPPIFYWCSDTWTPLIKKAYQR</sequence>
<dbReference type="InterPro" id="IPR056920">
    <property type="entry name" value="PRTase-CE"/>
</dbReference>
<comment type="caution">
    <text evidence="2">The sequence shown here is derived from an EMBL/GenBank/DDBJ whole genome shotgun (WGS) entry which is preliminary data.</text>
</comment>